<evidence type="ECO:0000256" key="2">
    <source>
        <dbReference type="ARBA" id="ARBA00022695"/>
    </source>
</evidence>
<accession>A0A6C0IVU0</accession>
<dbReference type="EMBL" id="MN740276">
    <property type="protein sequence ID" value="QHT97424.1"/>
    <property type="molecule type" value="Genomic_DNA"/>
</dbReference>
<dbReference type="NCBIfam" id="NF003952">
    <property type="entry name" value="PRK05450.1-5"/>
    <property type="match status" value="1"/>
</dbReference>
<dbReference type="Pfam" id="PF02348">
    <property type="entry name" value="CTP_transf_3"/>
    <property type="match status" value="1"/>
</dbReference>
<dbReference type="SUPFAM" id="SSF53448">
    <property type="entry name" value="Nucleotide-diphospho-sugar transferases"/>
    <property type="match status" value="1"/>
</dbReference>
<dbReference type="AlphaFoldDB" id="A0A6C0IVU0"/>
<evidence type="ECO:0000256" key="1">
    <source>
        <dbReference type="ARBA" id="ARBA00022679"/>
    </source>
</evidence>
<evidence type="ECO:0008006" key="4">
    <source>
        <dbReference type="Google" id="ProtNLM"/>
    </source>
</evidence>
<protein>
    <recommendedName>
        <fullName evidence="4">3-deoxy-manno-octulosonate cytidylyltransferase</fullName>
    </recommendedName>
</protein>
<dbReference type="PANTHER" id="PTHR42866:SF2">
    <property type="entry name" value="3-DEOXY-MANNO-OCTULOSONATE CYTIDYLYLTRANSFERASE, MITOCHONDRIAL"/>
    <property type="match status" value="1"/>
</dbReference>
<reference evidence="3" key="1">
    <citation type="journal article" date="2020" name="Nature">
        <title>Giant virus diversity and host interactions through global metagenomics.</title>
        <authorList>
            <person name="Schulz F."/>
            <person name="Roux S."/>
            <person name="Paez-Espino D."/>
            <person name="Jungbluth S."/>
            <person name="Walsh D.A."/>
            <person name="Denef V.J."/>
            <person name="McMahon K.D."/>
            <person name="Konstantinidis K.T."/>
            <person name="Eloe-Fadrosh E.A."/>
            <person name="Kyrpides N.C."/>
            <person name="Woyke T."/>
        </authorList>
    </citation>
    <scope>NUCLEOTIDE SEQUENCE</scope>
    <source>
        <strain evidence="3">GVMAG-M-3300025138-11</strain>
    </source>
</reference>
<dbReference type="InterPro" id="IPR003329">
    <property type="entry name" value="Cytidylyl_trans"/>
</dbReference>
<keyword evidence="2" id="KW-0548">Nucleotidyltransferase</keyword>
<dbReference type="PANTHER" id="PTHR42866">
    <property type="entry name" value="3-DEOXY-MANNO-OCTULOSONATE CYTIDYLYLTRANSFERASE"/>
    <property type="match status" value="1"/>
</dbReference>
<name>A0A6C0IVU0_9ZZZZ</name>
<dbReference type="Gene3D" id="3.90.550.10">
    <property type="entry name" value="Spore Coat Polysaccharide Biosynthesis Protein SpsA, Chain A"/>
    <property type="match status" value="1"/>
</dbReference>
<evidence type="ECO:0000313" key="3">
    <source>
        <dbReference type="EMBL" id="QHT97424.1"/>
    </source>
</evidence>
<keyword evidence="1" id="KW-0808">Transferase</keyword>
<dbReference type="InterPro" id="IPR029044">
    <property type="entry name" value="Nucleotide-diphossugar_trans"/>
</dbReference>
<dbReference type="GO" id="GO:0008690">
    <property type="term" value="F:3-deoxy-manno-octulosonate cytidylyltransferase activity"/>
    <property type="evidence" value="ECO:0007669"/>
    <property type="project" value="TreeGrafter"/>
</dbReference>
<dbReference type="GO" id="GO:0005829">
    <property type="term" value="C:cytosol"/>
    <property type="evidence" value="ECO:0007669"/>
    <property type="project" value="TreeGrafter"/>
</dbReference>
<sequence length="250" mass="29307">MIKTCFIPARFNSSRLPGKALLKINSKTIIQLVYEKVKQCKLIDNIIVLTDDTRILDEVKSWGGECYITDDCLNGTERIVNFIKKTDYKCDIIVNVQGDEPYINPNNIDKCIENFIKKKNNDIKCSTLHYIFNDIKNIEKRSNGKLVLDKFNNIMYGSRNIIPGCKKDMFNDKITYYGHIGIFTFEKEYLLHYYLDKNTPYQLSEDIEWLKILEDGYKINSVLVDEESHEIGVDTPEDYDYLKMKYEINI</sequence>
<organism evidence="3">
    <name type="scientific">viral metagenome</name>
    <dbReference type="NCBI Taxonomy" id="1070528"/>
    <lineage>
        <taxon>unclassified sequences</taxon>
        <taxon>metagenomes</taxon>
        <taxon>organismal metagenomes</taxon>
    </lineage>
</organism>
<proteinExistence type="predicted"/>